<proteinExistence type="predicted"/>
<gene>
    <name evidence="2" type="ORF">L2299_04740</name>
</gene>
<dbReference type="RefSeq" id="WP_277242814.1">
    <property type="nucleotide sequence ID" value="NZ_JAKJLQ010000003.1"/>
</dbReference>
<dbReference type="EMBL" id="JAKJLQ010000003">
    <property type="protein sequence ID" value="MDF6100354.1"/>
    <property type="molecule type" value="Genomic_DNA"/>
</dbReference>
<reference evidence="2" key="2">
    <citation type="submission" date="2022-01" db="EMBL/GenBank/DDBJ databases">
        <authorList>
            <person name="Sanchez-Suarez J."/>
            <person name="Villamil L."/>
            <person name="Diaz L.E."/>
        </authorList>
    </citation>
    <scope>NUCLEOTIDE SEQUENCE</scope>
    <source>
        <strain evidence="2">EUFUS-Z928</strain>
    </source>
</reference>
<dbReference type="Proteomes" id="UP001152308">
    <property type="component" value="Unassembled WGS sequence"/>
</dbReference>
<evidence type="ECO:0000313" key="2">
    <source>
        <dbReference type="EMBL" id="MDF6100354.1"/>
    </source>
</evidence>
<feature type="region of interest" description="Disordered" evidence="1">
    <location>
        <begin position="21"/>
        <end position="57"/>
    </location>
</feature>
<evidence type="ECO:0000313" key="3">
    <source>
        <dbReference type="Proteomes" id="UP001152308"/>
    </source>
</evidence>
<evidence type="ECO:0000256" key="1">
    <source>
        <dbReference type="SAM" id="MobiDB-lite"/>
    </source>
</evidence>
<reference evidence="2" key="1">
    <citation type="journal article" date="2022" name="Data Brief">
        <title>Draft genome sequence data of Gordonia hongkongensis strain EUFUS-Z928 isolated from the octocoral Eunicea fusca.</title>
        <authorList>
            <person name="Sanchez-Suarez J."/>
            <person name="Diaz L."/>
            <person name="Melo-Bolivar J."/>
            <person name="Villamil L."/>
        </authorList>
    </citation>
    <scope>NUCLEOTIDE SEQUENCE</scope>
    <source>
        <strain evidence="2">EUFUS-Z928</strain>
    </source>
</reference>
<protein>
    <submittedName>
        <fullName evidence="2">Uncharacterized protein</fullName>
    </submittedName>
</protein>
<organism evidence="2 3">
    <name type="scientific">Gordonia hongkongensis</name>
    <dbReference type="NCBI Taxonomy" id="1701090"/>
    <lineage>
        <taxon>Bacteria</taxon>
        <taxon>Bacillati</taxon>
        <taxon>Actinomycetota</taxon>
        <taxon>Actinomycetes</taxon>
        <taxon>Mycobacteriales</taxon>
        <taxon>Gordoniaceae</taxon>
        <taxon>Gordonia</taxon>
    </lineage>
</organism>
<feature type="compositionally biased region" description="Basic and acidic residues" evidence="1">
    <location>
        <begin position="37"/>
        <end position="46"/>
    </location>
</feature>
<accession>A0ABT6BQT7</accession>
<comment type="caution">
    <text evidence="2">The sequence shown here is derived from an EMBL/GenBank/DDBJ whole genome shotgun (WGS) entry which is preliminary data.</text>
</comment>
<keyword evidence="3" id="KW-1185">Reference proteome</keyword>
<name>A0ABT6BQT7_9ACTN</name>
<sequence>MAALREAEEQQIVEFELGNLPGSRAGTLVSDQPLNEASDRTDREASTLEGEDEDAEGLSFRQTWDLRDLSELGDLLRVEMQFFGLPVEFDVGPRKALGNRPFESVDQEIEQMIR</sequence>